<dbReference type="Pfam" id="PF02589">
    <property type="entry name" value="LUD_dom"/>
    <property type="match status" value="1"/>
</dbReference>
<dbReference type="Proteomes" id="UP001299068">
    <property type="component" value="Unassembled WGS sequence"/>
</dbReference>
<gene>
    <name evidence="2" type="ORF">K5V21_16505</name>
</gene>
<accession>A0ABS7L1U5</accession>
<evidence type="ECO:0000313" key="2">
    <source>
        <dbReference type="EMBL" id="MBY0757044.1"/>
    </source>
</evidence>
<dbReference type="InterPro" id="IPR037171">
    <property type="entry name" value="NagB/RpiA_transferase-like"/>
</dbReference>
<dbReference type="InterPro" id="IPR009501">
    <property type="entry name" value="UCP020269"/>
</dbReference>
<keyword evidence="3" id="KW-1185">Reference proteome</keyword>
<dbReference type="RefSeq" id="WP_221862217.1">
    <property type="nucleotide sequence ID" value="NZ_JAIKTU010000016.1"/>
</dbReference>
<dbReference type="EMBL" id="JAIKTU010000016">
    <property type="protein sequence ID" value="MBY0757044.1"/>
    <property type="molecule type" value="Genomic_DNA"/>
</dbReference>
<dbReference type="PIRSF" id="PIRSF020269">
    <property type="entry name" value="DUF1121"/>
    <property type="match status" value="1"/>
</dbReference>
<dbReference type="InterPro" id="IPR003741">
    <property type="entry name" value="LUD_dom"/>
</dbReference>
<sequence>MDSNVIWSNEKKIERTIEALKKNNMNGYYVKDRYNLIELIKDIVDEGSIVSCGGSMTLFETGVIDHLRSGRYDFLDRYKDGITREEITNIFRQAFLSDAYFVSSNAVTENGELYNVDGTGNRVAAMLYGPDKVIVICGSNKIVKDVDEAIKRNREKSAPINAKRLDRKTPCAKVGYCMDCSSPERICNEYTLIRRQNVSDRIHVIFLNENIGY</sequence>
<reference evidence="2 3" key="1">
    <citation type="journal article" date="2021" name="Cell Host Microbe">
        <title>in vivo commensal control of Clostridioides difficile virulence.</title>
        <authorList>
            <person name="Girinathan B.P."/>
            <person name="Dibenedetto N."/>
            <person name="Worley J.N."/>
            <person name="Peltier J."/>
            <person name="Arrieta-Ortiz M.L."/>
            <person name="Rupa Christinal Immanuel S."/>
            <person name="Lavin R."/>
            <person name="Delaney M.L."/>
            <person name="Cummins C."/>
            <person name="Hoffmann M."/>
            <person name="Luo Y."/>
            <person name="Gonzalez-Escalona N."/>
            <person name="Allard M."/>
            <person name="Onderdonk A.B."/>
            <person name="Gerber G.K."/>
            <person name="Sonenshein A.L."/>
            <person name="Baliga N."/>
            <person name="Dupuy B."/>
            <person name="Bry L."/>
        </authorList>
    </citation>
    <scope>NUCLEOTIDE SEQUENCE [LARGE SCALE GENOMIC DNA]</scope>
    <source>
        <strain evidence="2 3">DSM 599</strain>
    </source>
</reference>
<dbReference type="PANTHER" id="PTHR36179">
    <property type="entry name" value="LUD_DOM DOMAIN-CONTAINING PROTEIN"/>
    <property type="match status" value="1"/>
</dbReference>
<dbReference type="PANTHER" id="PTHR36179:SF2">
    <property type="entry name" value="LUD DOMAIN-CONTAINING PROTEIN"/>
    <property type="match status" value="1"/>
</dbReference>
<proteinExistence type="predicted"/>
<evidence type="ECO:0000259" key="1">
    <source>
        <dbReference type="Pfam" id="PF02589"/>
    </source>
</evidence>
<organism evidence="2 3">
    <name type="scientific">Clostridium sardiniense</name>
    <name type="common">Clostridium absonum</name>
    <dbReference type="NCBI Taxonomy" id="29369"/>
    <lineage>
        <taxon>Bacteria</taxon>
        <taxon>Bacillati</taxon>
        <taxon>Bacillota</taxon>
        <taxon>Clostridia</taxon>
        <taxon>Eubacteriales</taxon>
        <taxon>Clostridiaceae</taxon>
        <taxon>Clostridium</taxon>
    </lineage>
</organism>
<protein>
    <submittedName>
        <fullName evidence="2">Lactate utilization protein</fullName>
    </submittedName>
</protein>
<comment type="caution">
    <text evidence="2">The sequence shown here is derived from an EMBL/GenBank/DDBJ whole genome shotgun (WGS) entry which is preliminary data.</text>
</comment>
<evidence type="ECO:0000313" key="3">
    <source>
        <dbReference type="Proteomes" id="UP001299068"/>
    </source>
</evidence>
<dbReference type="SUPFAM" id="SSF100950">
    <property type="entry name" value="NagB/RpiA/CoA transferase-like"/>
    <property type="match status" value="1"/>
</dbReference>
<name>A0ABS7L1U5_CLOSR</name>
<feature type="domain" description="LUD" evidence="1">
    <location>
        <begin position="13"/>
        <end position="207"/>
    </location>
</feature>